<evidence type="ECO:0000259" key="8">
    <source>
        <dbReference type="PROSITE" id="PS50111"/>
    </source>
</evidence>
<evidence type="ECO:0000256" key="2">
    <source>
        <dbReference type="ARBA" id="ARBA00023224"/>
    </source>
</evidence>
<dbReference type="RefSeq" id="WP_238977311.1">
    <property type="nucleotide sequence ID" value="NZ_JABFUC010000007.1"/>
</dbReference>
<dbReference type="InterPro" id="IPR013587">
    <property type="entry name" value="Nitrate/nitrite_sensing"/>
</dbReference>
<name>A0ABS9P8Q6_9GAMM</name>
<dbReference type="SMART" id="SM00304">
    <property type="entry name" value="HAMP"/>
    <property type="match status" value="1"/>
</dbReference>
<dbReference type="CDD" id="cd06225">
    <property type="entry name" value="HAMP"/>
    <property type="match status" value="1"/>
</dbReference>
<dbReference type="Pfam" id="PF00015">
    <property type="entry name" value="MCPsignal"/>
    <property type="match status" value="1"/>
</dbReference>
<evidence type="ECO:0000259" key="11">
    <source>
        <dbReference type="PROSITE" id="PS50906"/>
    </source>
</evidence>
<dbReference type="PROSITE" id="PS50111">
    <property type="entry name" value="CHEMOTAXIS_TRANSDUC_2"/>
    <property type="match status" value="1"/>
</dbReference>
<keyword evidence="13" id="KW-1185">Reference proteome</keyword>
<keyword evidence="7" id="KW-0472">Membrane</keyword>
<protein>
    <submittedName>
        <fullName evidence="12">HAMP domain-containing protein</fullName>
    </submittedName>
</protein>
<dbReference type="InterPro" id="IPR003660">
    <property type="entry name" value="HAMP_dom"/>
</dbReference>
<evidence type="ECO:0000256" key="5">
    <source>
        <dbReference type="SAM" id="Coils"/>
    </source>
</evidence>
<feature type="compositionally biased region" description="Basic and acidic residues" evidence="6">
    <location>
        <begin position="439"/>
        <end position="461"/>
    </location>
</feature>
<evidence type="ECO:0000256" key="4">
    <source>
        <dbReference type="PROSITE-ProRule" id="PRU00284"/>
    </source>
</evidence>
<dbReference type="InterPro" id="IPR004090">
    <property type="entry name" value="Chemotax_Me-accpt_rcpt"/>
</dbReference>
<dbReference type="InterPro" id="IPR000727">
    <property type="entry name" value="T_SNARE_dom"/>
</dbReference>
<feature type="region of interest" description="Disordered" evidence="6">
    <location>
        <begin position="396"/>
        <end position="461"/>
    </location>
</feature>
<evidence type="ECO:0000256" key="3">
    <source>
        <dbReference type="ARBA" id="ARBA00029447"/>
    </source>
</evidence>
<dbReference type="PANTHER" id="PTHR43531">
    <property type="entry name" value="PROTEIN ICFG"/>
    <property type="match status" value="1"/>
</dbReference>
<evidence type="ECO:0000259" key="10">
    <source>
        <dbReference type="PROSITE" id="PS50885"/>
    </source>
</evidence>
<feature type="domain" description="T-SNARE coiled-coil homology" evidence="9">
    <location>
        <begin position="549"/>
        <end position="611"/>
    </location>
</feature>
<keyword evidence="7" id="KW-0812">Transmembrane</keyword>
<evidence type="ECO:0000256" key="6">
    <source>
        <dbReference type="SAM" id="MobiDB-lite"/>
    </source>
</evidence>
<dbReference type="SUPFAM" id="SSF58104">
    <property type="entry name" value="Methyl-accepting chemotaxis protein (MCP) signaling domain"/>
    <property type="match status" value="1"/>
</dbReference>
<gene>
    <name evidence="12" type="ORF">HOP52_10375</name>
</gene>
<dbReference type="PROSITE" id="PS50885">
    <property type="entry name" value="HAMP"/>
    <property type="match status" value="1"/>
</dbReference>
<evidence type="ECO:0000259" key="9">
    <source>
        <dbReference type="PROSITE" id="PS50192"/>
    </source>
</evidence>
<dbReference type="CDD" id="cd11386">
    <property type="entry name" value="MCP_signal"/>
    <property type="match status" value="1"/>
</dbReference>
<feature type="domain" description="NIT" evidence="11">
    <location>
        <begin position="54"/>
        <end position="303"/>
    </location>
</feature>
<proteinExistence type="inferred from homology"/>
<dbReference type="InterPro" id="IPR051310">
    <property type="entry name" value="MCP_chemotaxis"/>
</dbReference>
<dbReference type="PANTHER" id="PTHR43531:SF11">
    <property type="entry name" value="METHYL-ACCEPTING CHEMOTAXIS PROTEIN 3"/>
    <property type="match status" value="1"/>
</dbReference>
<feature type="domain" description="HAMP" evidence="10">
    <location>
        <begin position="334"/>
        <end position="385"/>
    </location>
</feature>
<dbReference type="InterPro" id="IPR004089">
    <property type="entry name" value="MCPsignal_dom"/>
</dbReference>
<feature type="domain" description="Methyl-accepting transducer" evidence="8">
    <location>
        <begin position="390"/>
        <end position="619"/>
    </location>
</feature>
<keyword evidence="2 4" id="KW-0807">Transducer</keyword>
<keyword evidence="5" id="KW-0175">Coiled coil</keyword>
<dbReference type="PROSITE" id="PS50192">
    <property type="entry name" value="T_SNARE"/>
    <property type="match status" value="1"/>
</dbReference>
<feature type="compositionally biased region" description="Polar residues" evidence="6">
    <location>
        <begin position="415"/>
        <end position="438"/>
    </location>
</feature>
<dbReference type="PRINTS" id="PR00260">
    <property type="entry name" value="CHEMTRNSDUCR"/>
</dbReference>
<dbReference type="SMART" id="SM00283">
    <property type="entry name" value="MA"/>
    <property type="match status" value="1"/>
</dbReference>
<organism evidence="12 13">
    <name type="scientific">Billgrantia campisalis</name>
    <dbReference type="NCBI Taxonomy" id="74661"/>
    <lineage>
        <taxon>Bacteria</taxon>
        <taxon>Pseudomonadati</taxon>
        <taxon>Pseudomonadota</taxon>
        <taxon>Gammaproteobacteria</taxon>
        <taxon>Oceanospirillales</taxon>
        <taxon>Halomonadaceae</taxon>
        <taxon>Billgrantia</taxon>
    </lineage>
</organism>
<dbReference type="Pfam" id="PF00672">
    <property type="entry name" value="HAMP"/>
    <property type="match status" value="1"/>
</dbReference>
<feature type="transmembrane region" description="Helical" evidence="7">
    <location>
        <begin position="311"/>
        <end position="333"/>
    </location>
</feature>
<feature type="coiled-coil region" evidence="5">
    <location>
        <begin position="590"/>
        <end position="617"/>
    </location>
</feature>
<dbReference type="PROSITE" id="PS50906">
    <property type="entry name" value="NIT"/>
    <property type="match status" value="1"/>
</dbReference>
<reference evidence="12 13" key="1">
    <citation type="submission" date="2020-05" db="EMBL/GenBank/DDBJ databases">
        <title>Comparative genomic analysis of denitrifying bacteria from Halomonas genus.</title>
        <authorList>
            <person name="Wang L."/>
            <person name="Shao Z."/>
        </authorList>
    </citation>
    <scope>NUCLEOTIDE SEQUENCE [LARGE SCALE GENOMIC DNA]</scope>
    <source>
        <strain evidence="12 13">A4</strain>
    </source>
</reference>
<evidence type="ECO:0000313" key="12">
    <source>
        <dbReference type="EMBL" id="MCG6658159.1"/>
    </source>
</evidence>
<dbReference type="InterPro" id="IPR010910">
    <property type="entry name" value="Nitrate/nitrite_sensing_bac"/>
</dbReference>
<keyword evidence="7" id="KW-1133">Transmembrane helix</keyword>
<accession>A0ABS9P8Q6</accession>
<comment type="similarity">
    <text evidence="3">Belongs to the methyl-accepting chemotaxis (MCP) protein family.</text>
</comment>
<dbReference type="Proteomes" id="UP000814385">
    <property type="component" value="Unassembled WGS sequence"/>
</dbReference>
<comment type="caution">
    <text evidence="12">The sequence shown here is derived from an EMBL/GenBank/DDBJ whole genome shotgun (WGS) entry which is preliminary data.</text>
</comment>
<keyword evidence="1" id="KW-0145">Chemotaxis</keyword>
<dbReference type="EMBL" id="JABFUC010000007">
    <property type="protein sequence ID" value="MCG6658159.1"/>
    <property type="molecule type" value="Genomic_DNA"/>
</dbReference>
<dbReference type="Gene3D" id="1.10.287.950">
    <property type="entry name" value="Methyl-accepting chemotaxis protein"/>
    <property type="match status" value="1"/>
</dbReference>
<evidence type="ECO:0000256" key="1">
    <source>
        <dbReference type="ARBA" id="ARBA00022500"/>
    </source>
</evidence>
<evidence type="ECO:0000313" key="13">
    <source>
        <dbReference type="Proteomes" id="UP000814385"/>
    </source>
</evidence>
<dbReference type="Pfam" id="PF08376">
    <property type="entry name" value="NIT"/>
    <property type="match status" value="1"/>
</dbReference>
<evidence type="ECO:0000256" key="7">
    <source>
        <dbReference type="SAM" id="Phobius"/>
    </source>
</evidence>
<sequence length="651" mass="70031">MKHLLHRIPMSRKFALALALPLLVIAWLAGTGIVERQQLAANMAEVERMTDLATQMGDLIHELQVERGMSVGYLTSDGEAFAGELGDQHDAVDRRVAAFRSRQAELALEEDGIVADRLAAAETQLAALDGLRGRIDGLQADREAVIETFNTLIDDLLVAVGRMSSLTDQGAVSRRLAAYYALMEMKETAGIERAVLTGAFGQDGMSSAVYRQFVLLLGEESAFQESFYSLATRELRERLEAAMDHQEASQLGMMRQIALTRGIEGGYSIGAQRWFDMQTRKIERLKEVEDAMAADIRERVAGLATQARGALLLYALLAGLAALVAIVLSVLIVRSIVGPLREALDDIQSRGGDLTRRLAVPGSDELSRLYAAFNDSTASMETLVASIQQGAQGVGSASGEIAQGNEDLASRTEEQSSSLVETATSMEQMTATVRQSADSAREAHDKTEQAAERSEQASRVAGEARDAMQAIFEANRQVTAIVEAIDGIAFQTNLLALNASVEAARAGEHGRGFAVVAGEVRLLASRSAEEAERIRRLIADNAKRVKTGDGLVTQTHDALSEIAREVRQVADLVADMSAATTEQSAGIEQINQAVSQLEETTQQNAALVEQVAAASRSLDGQAGEMGQLIARFKVGEAQERREDIGLLPQPG</sequence>